<dbReference type="AlphaFoldDB" id="A0A139IUU3"/>
<dbReference type="Proteomes" id="UP000073492">
    <property type="component" value="Unassembled WGS sequence"/>
</dbReference>
<evidence type="ECO:0000256" key="1">
    <source>
        <dbReference type="SAM" id="SignalP"/>
    </source>
</evidence>
<evidence type="ECO:0000313" key="3">
    <source>
        <dbReference type="Proteomes" id="UP000073492"/>
    </source>
</evidence>
<feature type="chain" id="PRO_5007807159" description="Ig-like domain-containing protein" evidence="1">
    <location>
        <begin position="19"/>
        <end position="375"/>
    </location>
</feature>
<protein>
    <recommendedName>
        <fullName evidence="4">Ig-like domain-containing protein</fullName>
    </recommendedName>
</protein>
<name>A0A139IUU3_9PEZI</name>
<evidence type="ECO:0008006" key="4">
    <source>
        <dbReference type="Google" id="ProtNLM"/>
    </source>
</evidence>
<gene>
    <name evidence="2" type="ORF">AC579_2260</name>
</gene>
<accession>A0A139IUU3</accession>
<proteinExistence type="predicted"/>
<evidence type="ECO:0000313" key="2">
    <source>
        <dbReference type="EMBL" id="KXT18483.1"/>
    </source>
</evidence>
<reference evidence="2 3" key="1">
    <citation type="submission" date="2015-07" db="EMBL/GenBank/DDBJ databases">
        <title>Comparative genomics of the Sigatoka disease complex on banana suggests a link between parallel evolutionary changes in Pseudocercospora fijiensis and Pseudocercospora eumusae and increased virulence on the banana host.</title>
        <authorList>
            <person name="Chang T.-C."/>
            <person name="Salvucci A."/>
            <person name="Crous P.W."/>
            <person name="Stergiopoulos I."/>
        </authorList>
    </citation>
    <scope>NUCLEOTIDE SEQUENCE [LARGE SCALE GENOMIC DNA]</scope>
    <source>
        <strain evidence="2 3">CBS 116634</strain>
    </source>
</reference>
<dbReference type="EMBL" id="LFZO01000006">
    <property type="protein sequence ID" value="KXT18479.1"/>
    <property type="molecule type" value="Genomic_DNA"/>
</dbReference>
<dbReference type="STRING" id="113226.A0A139IUU3"/>
<dbReference type="EMBL" id="LFZO01000006">
    <property type="protein sequence ID" value="KXT18483.1"/>
    <property type="molecule type" value="Genomic_DNA"/>
</dbReference>
<keyword evidence="3" id="KW-1185">Reference proteome</keyword>
<sequence>MSSRLILCLVWAAGIANAANTLCKGGLAALAASKLAGFQPASAYCSSKYPLPLATSTSTAATTTLTATAQAVKITTTVATVSITTFYSTDTATETATVTATTTIEVPYQVQKRDLNNEIEKRMTTLQKEVRTNIPRAPANTAAPIWASLLVQSNKFIASVCTCLETQVTKAVTITPSTTATVTPRSTQQATETDTISSIAQVTTTTTSTTTQTSTKTTLVTCSNPTPTFYLRTNSGQYVYQDGSHGYANQLSSSPGSQYYIDGAGDLHTTEDNSYASVGDTTSGGTYGSVYFEGGFFGFKPSDYRHYTVVCSLDSSPVVQGVPKSISCAVNGGGPDQFYWCGDFDDSWYGGLSLSYSDPGLSQCSAITLQAIPTC</sequence>
<comment type="caution">
    <text evidence="2">The sequence shown here is derived from an EMBL/GenBank/DDBJ whole genome shotgun (WGS) entry which is preliminary data.</text>
</comment>
<keyword evidence="1" id="KW-0732">Signal</keyword>
<feature type="signal peptide" evidence="1">
    <location>
        <begin position="1"/>
        <end position="18"/>
    </location>
</feature>
<organism evidence="2 3">
    <name type="scientific">Pseudocercospora musae</name>
    <dbReference type="NCBI Taxonomy" id="113226"/>
    <lineage>
        <taxon>Eukaryota</taxon>
        <taxon>Fungi</taxon>
        <taxon>Dikarya</taxon>
        <taxon>Ascomycota</taxon>
        <taxon>Pezizomycotina</taxon>
        <taxon>Dothideomycetes</taxon>
        <taxon>Dothideomycetidae</taxon>
        <taxon>Mycosphaerellales</taxon>
        <taxon>Mycosphaerellaceae</taxon>
        <taxon>Pseudocercospora</taxon>
    </lineage>
</organism>